<reference evidence="3" key="1">
    <citation type="journal article" date="2020" name="Stud. Mycol.">
        <title>101 Dothideomycetes genomes: a test case for predicting lifestyles and emergence of pathogens.</title>
        <authorList>
            <person name="Haridas S."/>
            <person name="Albert R."/>
            <person name="Binder M."/>
            <person name="Bloem J."/>
            <person name="Labutti K."/>
            <person name="Salamov A."/>
            <person name="Andreopoulos B."/>
            <person name="Baker S."/>
            <person name="Barry K."/>
            <person name="Bills G."/>
            <person name="Bluhm B."/>
            <person name="Cannon C."/>
            <person name="Castanera R."/>
            <person name="Culley D."/>
            <person name="Daum C."/>
            <person name="Ezra D."/>
            <person name="Gonzalez J."/>
            <person name="Henrissat B."/>
            <person name="Kuo A."/>
            <person name="Liang C."/>
            <person name="Lipzen A."/>
            <person name="Lutzoni F."/>
            <person name="Magnuson J."/>
            <person name="Mondo S."/>
            <person name="Nolan M."/>
            <person name="Ohm R."/>
            <person name="Pangilinan J."/>
            <person name="Park H.-J."/>
            <person name="Ramirez L."/>
            <person name="Alfaro M."/>
            <person name="Sun H."/>
            <person name="Tritt A."/>
            <person name="Yoshinaga Y."/>
            <person name="Zwiers L.-H."/>
            <person name="Turgeon B."/>
            <person name="Goodwin S."/>
            <person name="Spatafora J."/>
            <person name="Crous P."/>
            <person name="Grigoriev I."/>
        </authorList>
    </citation>
    <scope>NUCLEOTIDE SEQUENCE</scope>
    <source>
        <strain evidence="3">CBS 183.55</strain>
    </source>
</reference>
<keyword evidence="4" id="KW-1185">Reference proteome</keyword>
<feature type="transmembrane region" description="Helical" evidence="2">
    <location>
        <begin position="48"/>
        <end position="67"/>
    </location>
</feature>
<name>A0A6A5RI64_9PLEO</name>
<dbReference type="OrthoDB" id="3799024at2759"/>
<feature type="compositionally biased region" description="Polar residues" evidence="1">
    <location>
        <begin position="89"/>
        <end position="105"/>
    </location>
</feature>
<dbReference type="EMBL" id="ML978975">
    <property type="protein sequence ID" value="KAF1926778.1"/>
    <property type="molecule type" value="Genomic_DNA"/>
</dbReference>
<keyword evidence="2" id="KW-1133">Transmembrane helix</keyword>
<dbReference type="AlphaFoldDB" id="A0A6A5RI64"/>
<keyword evidence="2" id="KW-0812">Transmembrane</keyword>
<sequence>MTWQMPVDREPTSLEIMTNDDIRQIQETFDHLVNSNDLLLRSWTHPDHQALCWITVVFCIIATWLVYSHIVTWREFKAQATQMASLQKKVNNDTHAASSHQTIGNAHSPPKTPVQPRSMPSASDTGKDNSLLITGNHVPFGVGKIIDGRTGRVSTPGYQTPFVDNSDQYNFSGLAKTAPVSFDTLQRNGLLDTEGTPTRKYSVAANERSSATSHEEEYVLGYSPAKLEVLGQLEAL</sequence>
<keyword evidence="2" id="KW-0472">Membrane</keyword>
<evidence type="ECO:0000313" key="3">
    <source>
        <dbReference type="EMBL" id="KAF1926778.1"/>
    </source>
</evidence>
<protein>
    <submittedName>
        <fullName evidence="3">Uncharacterized protein</fullName>
    </submittedName>
</protein>
<evidence type="ECO:0000256" key="1">
    <source>
        <dbReference type="SAM" id="MobiDB-lite"/>
    </source>
</evidence>
<dbReference type="Proteomes" id="UP000800082">
    <property type="component" value="Unassembled WGS sequence"/>
</dbReference>
<dbReference type="GeneID" id="54355802"/>
<dbReference type="RefSeq" id="XP_033447030.1">
    <property type="nucleotide sequence ID" value="XM_033598135.1"/>
</dbReference>
<accession>A0A6A5RI64</accession>
<feature type="region of interest" description="Disordered" evidence="1">
    <location>
        <begin position="89"/>
        <end position="131"/>
    </location>
</feature>
<organism evidence="3 4">
    <name type="scientific">Didymella exigua CBS 183.55</name>
    <dbReference type="NCBI Taxonomy" id="1150837"/>
    <lineage>
        <taxon>Eukaryota</taxon>
        <taxon>Fungi</taxon>
        <taxon>Dikarya</taxon>
        <taxon>Ascomycota</taxon>
        <taxon>Pezizomycotina</taxon>
        <taxon>Dothideomycetes</taxon>
        <taxon>Pleosporomycetidae</taxon>
        <taxon>Pleosporales</taxon>
        <taxon>Pleosporineae</taxon>
        <taxon>Didymellaceae</taxon>
        <taxon>Didymella</taxon>
    </lineage>
</organism>
<evidence type="ECO:0000256" key="2">
    <source>
        <dbReference type="SAM" id="Phobius"/>
    </source>
</evidence>
<evidence type="ECO:0000313" key="4">
    <source>
        <dbReference type="Proteomes" id="UP000800082"/>
    </source>
</evidence>
<gene>
    <name evidence="3" type="ORF">M421DRAFT_93687</name>
</gene>
<proteinExistence type="predicted"/>